<accession>A0A9W9KSN3</accession>
<comment type="caution">
    <text evidence="1">The sequence shown here is derived from an EMBL/GenBank/DDBJ whole genome shotgun (WGS) entry which is preliminary data.</text>
</comment>
<proteinExistence type="predicted"/>
<dbReference type="Proteomes" id="UP001149165">
    <property type="component" value="Unassembled WGS sequence"/>
</dbReference>
<dbReference type="EMBL" id="JAPQKH010000001">
    <property type="protein sequence ID" value="KAJ5116675.1"/>
    <property type="molecule type" value="Genomic_DNA"/>
</dbReference>
<reference evidence="1" key="2">
    <citation type="journal article" date="2023" name="IMA Fungus">
        <title>Comparative genomic study of the Penicillium genus elucidates a diverse pangenome and 15 lateral gene transfer events.</title>
        <authorList>
            <person name="Petersen C."/>
            <person name="Sorensen T."/>
            <person name="Nielsen M.R."/>
            <person name="Sondergaard T.E."/>
            <person name="Sorensen J.L."/>
            <person name="Fitzpatrick D.A."/>
            <person name="Frisvad J.C."/>
            <person name="Nielsen K.L."/>
        </authorList>
    </citation>
    <scope>NUCLEOTIDE SEQUENCE</scope>
    <source>
        <strain evidence="1">IBT 30069</strain>
    </source>
</reference>
<evidence type="ECO:0000313" key="2">
    <source>
        <dbReference type="Proteomes" id="UP001149165"/>
    </source>
</evidence>
<reference evidence="1" key="1">
    <citation type="submission" date="2022-11" db="EMBL/GenBank/DDBJ databases">
        <authorList>
            <person name="Petersen C."/>
        </authorList>
    </citation>
    <scope>NUCLEOTIDE SEQUENCE</scope>
    <source>
        <strain evidence="1">IBT 30069</strain>
    </source>
</reference>
<evidence type="ECO:0000313" key="1">
    <source>
        <dbReference type="EMBL" id="KAJ5116675.1"/>
    </source>
</evidence>
<sequence length="215" mass="24392">MTPDNALLEQVHTCDGTSTTSHCMRCMNQAIDLEYASRDRFSKMDLRVHHYNFYGNAVYEKSGTPPAESLAIILSRLKQPKPVISSSYLVRSLLNCAKLFLDPVITTLNEDTLKLRGNKLVLAASDNVHKCYSPHGTWTVEDNSGESIATCPEDPEAYMRSFSFIASGFMNSPTIEMESQRVYEEPPSSYPRRRLYDKQGKRIFYSSPLRQCQQS</sequence>
<dbReference type="OrthoDB" id="5421702at2759"/>
<organism evidence="1 2">
    <name type="scientific">Penicillium angulare</name>
    <dbReference type="NCBI Taxonomy" id="116970"/>
    <lineage>
        <taxon>Eukaryota</taxon>
        <taxon>Fungi</taxon>
        <taxon>Dikarya</taxon>
        <taxon>Ascomycota</taxon>
        <taxon>Pezizomycotina</taxon>
        <taxon>Eurotiomycetes</taxon>
        <taxon>Eurotiomycetidae</taxon>
        <taxon>Eurotiales</taxon>
        <taxon>Aspergillaceae</taxon>
        <taxon>Penicillium</taxon>
    </lineage>
</organism>
<keyword evidence="2" id="KW-1185">Reference proteome</keyword>
<protein>
    <submittedName>
        <fullName evidence="1">Uncharacterized protein</fullName>
    </submittedName>
</protein>
<name>A0A9W9KSN3_9EURO</name>
<gene>
    <name evidence="1" type="ORF">N7456_001023</name>
</gene>
<dbReference type="AlphaFoldDB" id="A0A9W9KSN3"/>